<gene>
    <name evidence="1" type="ORF">RINTHH_18970</name>
</gene>
<reference evidence="1 2" key="1">
    <citation type="submission" date="2012-05" db="EMBL/GenBank/DDBJ databases">
        <authorList>
            <person name="Hilton J."/>
        </authorList>
    </citation>
    <scope>NUCLEOTIDE SEQUENCE [LARGE SCALE GENOMIC DNA]</scope>
    <source>
        <strain evidence="1 2">HH01</strain>
    </source>
</reference>
<dbReference type="AlphaFoldDB" id="M1X014"/>
<comment type="caution">
    <text evidence="1">The sequence shown here is derived from an EMBL/GenBank/DDBJ whole genome shotgun (WGS) entry which is preliminary data.</text>
</comment>
<accession>M1X014</accession>
<dbReference type="Proteomes" id="UP000053051">
    <property type="component" value="Unassembled WGS sequence"/>
</dbReference>
<dbReference type="EMBL" id="CAIY01000076">
    <property type="protein sequence ID" value="CCH68052.1"/>
    <property type="molecule type" value="Genomic_DNA"/>
</dbReference>
<proteinExistence type="predicted"/>
<name>M1X014_9NOST</name>
<organism evidence="1 2">
    <name type="scientific">Richelia intracellularis HH01</name>
    <dbReference type="NCBI Taxonomy" id="1165094"/>
    <lineage>
        <taxon>Bacteria</taxon>
        <taxon>Bacillati</taxon>
        <taxon>Cyanobacteriota</taxon>
        <taxon>Cyanophyceae</taxon>
        <taxon>Nostocales</taxon>
        <taxon>Nostocaceae</taxon>
        <taxon>Richelia</taxon>
    </lineage>
</organism>
<evidence type="ECO:0000313" key="1">
    <source>
        <dbReference type="EMBL" id="CCH68052.1"/>
    </source>
</evidence>
<protein>
    <submittedName>
        <fullName evidence="1">Uncharacterized protein</fullName>
    </submittedName>
</protein>
<sequence length="42" mass="4879">MIQVFNLLTIMGIIYKLKIKNPEINMWEIINNIGSGTILREC</sequence>
<evidence type="ECO:0000313" key="2">
    <source>
        <dbReference type="Proteomes" id="UP000053051"/>
    </source>
</evidence>
<reference evidence="2" key="2">
    <citation type="submission" date="2016-01" db="EMBL/GenBank/DDBJ databases">
        <title>Diatom-associated endosymboitic cyanobacterium lacks core nitrogen metabolism enzymes.</title>
        <authorList>
            <person name="Hilton J.A."/>
            <person name="Foster R.A."/>
            <person name="Tripp H.J."/>
            <person name="Carter B.J."/>
            <person name="Zehr J.P."/>
            <person name="Villareal T.A."/>
        </authorList>
    </citation>
    <scope>NUCLEOTIDE SEQUENCE [LARGE SCALE GENOMIC DNA]</scope>
    <source>
        <strain evidence="2">HH01</strain>
    </source>
</reference>
<keyword evidence="2" id="KW-1185">Reference proteome</keyword>